<dbReference type="AlphaFoldDB" id="A0A9E4N6E8"/>
<feature type="domain" description="DUF302" evidence="1">
    <location>
        <begin position="3"/>
        <end position="38"/>
    </location>
</feature>
<name>A0A9E4N6E8_9GAMM</name>
<dbReference type="InterPro" id="IPR035923">
    <property type="entry name" value="TT1751-like_sf"/>
</dbReference>
<sequence length="76" mass="8560">SLIAAEMLDYSDAYSAYLPCRITLIEDKQGKLWLMTLNMDMMIYGGEPLPPALKEKAIQVKEYILDIMNRGAAGDF</sequence>
<evidence type="ECO:0000313" key="2">
    <source>
        <dbReference type="EMBL" id="MCG7948339.1"/>
    </source>
</evidence>
<gene>
    <name evidence="2" type="ORF">JAZ07_18520</name>
</gene>
<reference evidence="2" key="1">
    <citation type="journal article" date="2021" name="Proc. Natl. Acad. Sci. U.S.A.">
        <title>Global biogeography of chemosynthetic symbionts reveals both localized and globally distributed symbiont groups. .</title>
        <authorList>
            <person name="Osvatic J.T."/>
            <person name="Wilkins L.G.E."/>
            <person name="Leibrecht L."/>
            <person name="Leray M."/>
            <person name="Zauner S."/>
            <person name="Polzin J."/>
            <person name="Camacho Y."/>
            <person name="Gros O."/>
            <person name="van Gils J.A."/>
            <person name="Eisen J.A."/>
            <person name="Petersen J.M."/>
            <person name="Yuen B."/>
        </authorList>
    </citation>
    <scope>NUCLEOTIDE SEQUENCE</scope>
    <source>
        <strain evidence="2">MAGclacostrist064TRANS</strain>
    </source>
</reference>
<comment type="caution">
    <text evidence="2">The sequence shown here is derived from an EMBL/GenBank/DDBJ whole genome shotgun (WGS) entry which is preliminary data.</text>
</comment>
<protein>
    <submittedName>
        <fullName evidence="2">DUF302 domain-containing protein</fullName>
    </submittedName>
</protein>
<dbReference type="InterPro" id="IPR005180">
    <property type="entry name" value="DUF302"/>
</dbReference>
<evidence type="ECO:0000313" key="3">
    <source>
        <dbReference type="Proteomes" id="UP000886667"/>
    </source>
</evidence>
<feature type="non-terminal residue" evidence="2">
    <location>
        <position position="1"/>
    </location>
</feature>
<proteinExistence type="predicted"/>
<dbReference type="CDD" id="cd14797">
    <property type="entry name" value="DUF302"/>
    <property type="match status" value="1"/>
</dbReference>
<dbReference type="SUPFAM" id="SSF103247">
    <property type="entry name" value="TT1751-like"/>
    <property type="match status" value="1"/>
</dbReference>
<dbReference type="Proteomes" id="UP000886667">
    <property type="component" value="Unassembled WGS sequence"/>
</dbReference>
<accession>A0A9E4N6E8</accession>
<evidence type="ECO:0000259" key="1">
    <source>
        <dbReference type="Pfam" id="PF03625"/>
    </source>
</evidence>
<dbReference type="Pfam" id="PF03625">
    <property type="entry name" value="DUF302"/>
    <property type="match status" value="1"/>
</dbReference>
<dbReference type="EMBL" id="JAEPCM010000677">
    <property type="protein sequence ID" value="MCG7948339.1"/>
    <property type="molecule type" value="Genomic_DNA"/>
</dbReference>
<organism evidence="2 3">
    <name type="scientific">Candidatus Thiodiazotropha taylori</name>
    <dbReference type="NCBI Taxonomy" id="2792791"/>
    <lineage>
        <taxon>Bacteria</taxon>
        <taxon>Pseudomonadati</taxon>
        <taxon>Pseudomonadota</taxon>
        <taxon>Gammaproteobacteria</taxon>
        <taxon>Chromatiales</taxon>
        <taxon>Sedimenticolaceae</taxon>
        <taxon>Candidatus Thiodiazotropha</taxon>
    </lineage>
</organism>
<dbReference type="Gene3D" id="3.30.310.70">
    <property type="entry name" value="TT1751-like domain"/>
    <property type="match status" value="1"/>
</dbReference>